<dbReference type="EMBL" id="NHTK01000795">
    <property type="protein sequence ID" value="PPR05530.1"/>
    <property type="molecule type" value="Genomic_DNA"/>
</dbReference>
<dbReference type="OrthoDB" id="10589203at2759"/>
<keyword evidence="2" id="KW-1185">Reference proteome</keyword>
<organism evidence="1 2">
    <name type="scientific">Panaeolus cyanescens</name>
    <dbReference type="NCBI Taxonomy" id="181874"/>
    <lineage>
        <taxon>Eukaryota</taxon>
        <taxon>Fungi</taxon>
        <taxon>Dikarya</taxon>
        <taxon>Basidiomycota</taxon>
        <taxon>Agaricomycotina</taxon>
        <taxon>Agaricomycetes</taxon>
        <taxon>Agaricomycetidae</taxon>
        <taxon>Agaricales</taxon>
        <taxon>Agaricineae</taxon>
        <taxon>Galeropsidaceae</taxon>
        <taxon>Panaeolus</taxon>
    </lineage>
</organism>
<dbReference type="Gene3D" id="3.80.10.10">
    <property type="entry name" value="Ribonuclease Inhibitor"/>
    <property type="match status" value="1"/>
</dbReference>
<dbReference type="InParanoid" id="A0A409YRA8"/>
<dbReference type="SUPFAM" id="SSF52047">
    <property type="entry name" value="RNI-like"/>
    <property type="match status" value="1"/>
</dbReference>
<comment type="caution">
    <text evidence="1">The sequence shown here is derived from an EMBL/GenBank/DDBJ whole genome shotgun (WGS) entry which is preliminary data.</text>
</comment>
<gene>
    <name evidence="1" type="ORF">CVT24_003273</name>
</gene>
<accession>A0A409YRA8</accession>
<evidence type="ECO:0000313" key="2">
    <source>
        <dbReference type="Proteomes" id="UP000284842"/>
    </source>
</evidence>
<reference evidence="1 2" key="1">
    <citation type="journal article" date="2018" name="Evol. Lett.">
        <title>Horizontal gene cluster transfer increased hallucinogenic mushroom diversity.</title>
        <authorList>
            <person name="Reynolds H.T."/>
            <person name="Vijayakumar V."/>
            <person name="Gluck-Thaler E."/>
            <person name="Korotkin H.B."/>
            <person name="Matheny P.B."/>
            <person name="Slot J.C."/>
        </authorList>
    </citation>
    <scope>NUCLEOTIDE SEQUENCE [LARGE SCALE GENOMIC DNA]</scope>
    <source>
        <strain evidence="1 2">2629</strain>
    </source>
</reference>
<evidence type="ECO:0008006" key="3">
    <source>
        <dbReference type="Google" id="ProtNLM"/>
    </source>
</evidence>
<dbReference type="AlphaFoldDB" id="A0A409YRA8"/>
<dbReference type="InterPro" id="IPR032675">
    <property type="entry name" value="LRR_dom_sf"/>
</dbReference>
<evidence type="ECO:0000313" key="1">
    <source>
        <dbReference type="EMBL" id="PPR05530.1"/>
    </source>
</evidence>
<dbReference type="Proteomes" id="UP000284842">
    <property type="component" value="Unassembled WGS sequence"/>
</dbReference>
<protein>
    <recommendedName>
        <fullName evidence="3">F-box domain-containing protein</fullName>
    </recommendedName>
</protein>
<proteinExistence type="predicted"/>
<name>A0A409YRA8_9AGAR</name>
<sequence>MPTLPVELVDTIVNNLAEEAHSLAPDSDPFEDLPSERNEAQDALKECSAVSQGFMFLSRPHLFRQVKVKLGHHLGFISGQDDRPVQNLDQLVRVLDSNERWLASAVRELYVRDEQHFQYKTRVPDTYRNALLQFPNLEALVIDRRSSFSVSDFDQELLDTYVHNSSTLTFLALAEFTGPIPFASFSTAANLETLHLKGCVIQAFTGPVLSAVKHLYVLDLSNDVFPLSFLSHFPSLKTLCIDEDYDATPPQMVFDAGTGDERCPSLDLEKLHLSAGPMTEGIHSVIDYFQTKATLKGQKAFASLKELTVGVSQDADLAALKRMLDDGPRLHSLIIYDMSPGADQGAGPADYDLDEHLVSSHSTLKTLSLHIPFIRFSPDADGLYMTVVNNLYALLHSLAGHNVIENLNVDIKLVFDDEFAFPPLAIATWFRVATILSTHPSFPLLKDVSLGISFVIEREDYGSNPRTNIDLFERGGMQDIKVQLESVFVPLSSRLDRPVQLFMSTSLAISYLPGYLREQMELSA</sequence>